<name>A0ABR3XWK2_9EURO</name>
<keyword evidence="3" id="KW-1185">Reference proteome</keyword>
<feature type="compositionally biased region" description="Basic and acidic residues" evidence="1">
    <location>
        <begin position="1"/>
        <end position="17"/>
    </location>
</feature>
<feature type="region of interest" description="Disordered" evidence="1">
    <location>
        <begin position="1"/>
        <end position="32"/>
    </location>
</feature>
<feature type="region of interest" description="Disordered" evidence="1">
    <location>
        <begin position="362"/>
        <end position="431"/>
    </location>
</feature>
<evidence type="ECO:0000313" key="3">
    <source>
        <dbReference type="Proteomes" id="UP001583193"/>
    </source>
</evidence>
<evidence type="ECO:0000256" key="1">
    <source>
        <dbReference type="SAM" id="MobiDB-lite"/>
    </source>
</evidence>
<evidence type="ECO:0000313" key="2">
    <source>
        <dbReference type="EMBL" id="KAL1880374.1"/>
    </source>
</evidence>
<dbReference type="EMBL" id="JAVDPF010000009">
    <property type="protein sequence ID" value="KAL1880374.1"/>
    <property type="molecule type" value="Genomic_DNA"/>
</dbReference>
<comment type="caution">
    <text evidence="2">The sequence shown here is derived from an EMBL/GenBank/DDBJ whole genome shotgun (WGS) entry which is preliminary data.</text>
</comment>
<feature type="compositionally biased region" description="Polar residues" evidence="1">
    <location>
        <begin position="402"/>
        <end position="431"/>
    </location>
</feature>
<organism evidence="2 3">
    <name type="scientific">Paecilomyces lecythidis</name>
    <dbReference type="NCBI Taxonomy" id="3004212"/>
    <lineage>
        <taxon>Eukaryota</taxon>
        <taxon>Fungi</taxon>
        <taxon>Dikarya</taxon>
        <taxon>Ascomycota</taxon>
        <taxon>Pezizomycotina</taxon>
        <taxon>Eurotiomycetes</taxon>
        <taxon>Eurotiomycetidae</taxon>
        <taxon>Eurotiales</taxon>
        <taxon>Thermoascaceae</taxon>
        <taxon>Paecilomyces</taxon>
    </lineage>
</organism>
<dbReference type="Proteomes" id="UP001583193">
    <property type="component" value="Unassembled WGS sequence"/>
</dbReference>
<feature type="region of interest" description="Disordered" evidence="1">
    <location>
        <begin position="318"/>
        <end position="347"/>
    </location>
</feature>
<proteinExistence type="predicted"/>
<feature type="compositionally biased region" description="Low complexity" evidence="1">
    <location>
        <begin position="337"/>
        <end position="347"/>
    </location>
</feature>
<protein>
    <submittedName>
        <fullName evidence="2">Uncharacterized protein</fullName>
    </submittedName>
</protein>
<sequence length="431" mass="49314">MPSYLPREDDGETKSDKIPPSQLKRNVPRPRYPTRLDELTRDDIQALTRILQIDNTSATTSWAENEIQRLIDALPGHLRSTFLLRLVPNIILNYAAVCPVHKSINRHIVHDAWMLIKREVTSHLNILYMYPDVVGLEEKAILRNLRAVSGMWILPSSEDLPQGAWDFQVNRCEACMLARIGAKPTILRNMRVMLLSRNQIHKNRRAPRLIRWVDAWITQCGELSTEIFFRSGEKAFAMKKAMDEAVRARDEDKKRRKKKANVLPSEENVHVNSTAHHLEMDHAIETGEDVECNVSFSDRQLESLEDEIDSVIELYAGLTSGNEPPEKPSLPMQHEGSISSSSQSNSTWSSYRENTWTAFLDTPGDANSRKQEFSKGVSANIMQGNSERPSRDNERYKDDSNSEYSQGSWETASISSNETSRTTWTSFYRHK</sequence>
<gene>
    <name evidence="2" type="ORF">Plec18167_003778</name>
</gene>
<feature type="compositionally biased region" description="Basic and acidic residues" evidence="1">
    <location>
        <begin position="388"/>
        <end position="400"/>
    </location>
</feature>
<accession>A0ABR3XWK2</accession>
<reference evidence="2 3" key="1">
    <citation type="journal article" date="2024" name="IMA Fungus">
        <title>IMA Genome - F19 : A genome assembly and annotation guide to empower mycologists, including annotated draft genome sequences of Ceratocystis pirilliformis, Diaporthe australafricana, Fusarium ophioides, Paecilomyces lecythidis, and Sporothrix stenoceras.</title>
        <authorList>
            <person name="Aylward J."/>
            <person name="Wilson A.M."/>
            <person name="Visagie C.M."/>
            <person name="Spraker J."/>
            <person name="Barnes I."/>
            <person name="Buitendag C."/>
            <person name="Ceriani C."/>
            <person name="Del Mar Angel L."/>
            <person name="du Plessis D."/>
            <person name="Fuchs T."/>
            <person name="Gasser K."/>
            <person name="Kramer D."/>
            <person name="Li W."/>
            <person name="Munsamy K."/>
            <person name="Piso A."/>
            <person name="Price J.L."/>
            <person name="Sonnekus B."/>
            <person name="Thomas C."/>
            <person name="van der Nest A."/>
            <person name="van Dijk A."/>
            <person name="van Heerden A."/>
            <person name="van Vuuren N."/>
            <person name="Yilmaz N."/>
            <person name="Duong T.A."/>
            <person name="van der Merwe N.A."/>
            <person name="Wingfield M.J."/>
            <person name="Wingfield B.D."/>
        </authorList>
    </citation>
    <scope>NUCLEOTIDE SEQUENCE [LARGE SCALE GENOMIC DNA]</scope>
    <source>
        <strain evidence="2 3">CMW 18167</strain>
    </source>
</reference>